<protein>
    <recommendedName>
        <fullName evidence="3">DUF6535 domain-containing protein</fullName>
    </recommendedName>
</protein>
<feature type="domain" description="DUF6535" evidence="3">
    <location>
        <begin position="60"/>
        <end position="231"/>
    </location>
</feature>
<keyword evidence="2" id="KW-1133">Transmembrane helix</keyword>
<dbReference type="AlphaFoldDB" id="A0A6A4H7B2"/>
<evidence type="ECO:0000259" key="3">
    <source>
        <dbReference type="Pfam" id="PF20153"/>
    </source>
</evidence>
<evidence type="ECO:0000256" key="2">
    <source>
        <dbReference type="SAM" id="Phobius"/>
    </source>
</evidence>
<keyword evidence="5" id="KW-1185">Reference proteome</keyword>
<feature type="transmembrane region" description="Helical" evidence="2">
    <location>
        <begin position="201"/>
        <end position="223"/>
    </location>
</feature>
<dbReference type="Pfam" id="PF20153">
    <property type="entry name" value="DUF6535"/>
    <property type="match status" value="1"/>
</dbReference>
<accession>A0A6A4H7B2</accession>
<name>A0A6A4H7B2_9AGAR</name>
<evidence type="ECO:0000313" key="5">
    <source>
        <dbReference type="Proteomes" id="UP000799118"/>
    </source>
</evidence>
<dbReference type="Proteomes" id="UP000799118">
    <property type="component" value="Unassembled WGS sequence"/>
</dbReference>
<dbReference type="OrthoDB" id="2756178at2759"/>
<feature type="region of interest" description="Disordered" evidence="1">
    <location>
        <begin position="1"/>
        <end position="39"/>
    </location>
</feature>
<organism evidence="4 5">
    <name type="scientific">Gymnopus androsaceus JB14</name>
    <dbReference type="NCBI Taxonomy" id="1447944"/>
    <lineage>
        <taxon>Eukaryota</taxon>
        <taxon>Fungi</taxon>
        <taxon>Dikarya</taxon>
        <taxon>Basidiomycota</taxon>
        <taxon>Agaricomycotina</taxon>
        <taxon>Agaricomycetes</taxon>
        <taxon>Agaricomycetidae</taxon>
        <taxon>Agaricales</taxon>
        <taxon>Marasmiineae</taxon>
        <taxon>Omphalotaceae</taxon>
        <taxon>Gymnopus</taxon>
    </lineage>
</organism>
<feature type="transmembrane region" description="Helical" evidence="2">
    <location>
        <begin position="150"/>
        <end position="169"/>
    </location>
</feature>
<gene>
    <name evidence="4" type="ORF">BT96DRAFT_230237</name>
</gene>
<feature type="transmembrane region" description="Helical" evidence="2">
    <location>
        <begin position="235"/>
        <end position="257"/>
    </location>
</feature>
<proteinExistence type="predicted"/>
<dbReference type="InterPro" id="IPR045338">
    <property type="entry name" value="DUF6535"/>
</dbReference>
<keyword evidence="2" id="KW-0812">Transmembrane</keyword>
<evidence type="ECO:0000256" key="1">
    <source>
        <dbReference type="SAM" id="MobiDB-lite"/>
    </source>
</evidence>
<reference evidence="4" key="1">
    <citation type="journal article" date="2019" name="Environ. Microbiol.">
        <title>Fungal ecological strategies reflected in gene transcription - a case study of two litter decomposers.</title>
        <authorList>
            <person name="Barbi F."/>
            <person name="Kohler A."/>
            <person name="Barry K."/>
            <person name="Baskaran P."/>
            <person name="Daum C."/>
            <person name="Fauchery L."/>
            <person name="Ihrmark K."/>
            <person name="Kuo A."/>
            <person name="LaButti K."/>
            <person name="Lipzen A."/>
            <person name="Morin E."/>
            <person name="Grigoriev I.V."/>
            <person name="Henrissat B."/>
            <person name="Lindahl B."/>
            <person name="Martin F."/>
        </authorList>
    </citation>
    <scope>NUCLEOTIDE SEQUENCE</scope>
    <source>
        <strain evidence="4">JB14</strain>
    </source>
</reference>
<sequence>MSTLELGATKNIENMSSGAAPSDDQESGDASAADLTGESPLLWREDQPYRCAPPNTGDPWTECLKSVRTYDDEKCKGWREDIDTLLVFAGLFSATVTAFATESYQWLQQDTDSAIFAQLVYISERLNGSTSPAPAVSAFTPAPASIRINVFWFLSLTISLATVLVGILCKQWLREYQKEASAGRHLTLELRQMRYESLQKWGVPEILSALPLLLQLALVLFFAGMLDLLWSLNPVVAGLVTAVVGLSMFIVVATSVLPSCYILMKQRQETDTVFPCPYKSPQSWLFHRLVLNISSLASRNRLSMPHYSDWVSFDLHILHTMCYLDLEDASTPFFQRGLRWVVGKFWRQHCDDKTYLPLSAELLNAGTCVCDR</sequence>
<dbReference type="EMBL" id="ML769578">
    <property type="protein sequence ID" value="KAE9393224.1"/>
    <property type="molecule type" value="Genomic_DNA"/>
</dbReference>
<evidence type="ECO:0000313" key="4">
    <source>
        <dbReference type="EMBL" id="KAE9393224.1"/>
    </source>
</evidence>
<keyword evidence="2" id="KW-0472">Membrane</keyword>